<reference evidence="6 8" key="1">
    <citation type="submission" date="2019-08" db="EMBL/GenBank/DDBJ databases">
        <title>Comparative genome analysis confer to the adaptation heavy metal polluted environment.</title>
        <authorList>
            <person name="Li Y."/>
        </authorList>
    </citation>
    <scope>NUCLEOTIDE SEQUENCE [LARGE SCALE GENOMIC DNA]</scope>
    <source>
        <strain evidence="6 8">P2</strain>
    </source>
</reference>
<dbReference type="InterPro" id="IPR058637">
    <property type="entry name" value="YknX-like_C"/>
</dbReference>
<keyword evidence="9" id="KW-1185">Reference proteome</keyword>
<gene>
    <name evidence="6" type="ORF">DIU31_024155</name>
    <name evidence="7" type="ORF">J3L21_03290</name>
</gene>
<feature type="signal peptide" evidence="2">
    <location>
        <begin position="1"/>
        <end position="23"/>
    </location>
</feature>
<evidence type="ECO:0000259" key="3">
    <source>
        <dbReference type="Pfam" id="PF25954"/>
    </source>
</evidence>
<proteinExistence type="inferred from homology"/>
<dbReference type="PANTHER" id="PTHR30469">
    <property type="entry name" value="MULTIDRUG RESISTANCE PROTEIN MDTA"/>
    <property type="match status" value="1"/>
</dbReference>
<comment type="similarity">
    <text evidence="1">Belongs to the membrane fusion protein (MFP) (TC 8.A.1) family.</text>
</comment>
<evidence type="ECO:0000313" key="7">
    <source>
        <dbReference type="EMBL" id="QTE51016.1"/>
    </source>
</evidence>
<organism evidence="6 8">
    <name type="scientific">Mucilaginibacter rubeus</name>
    <dbReference type="NCBI Taxonomy" id="2027860"/>
    <lineage>
        <taxon>Bacteria</taxon>
        <taxon>Pseudomonadati</taxon>
        <taxon>Bacteroidota</taxon>
        <taxon>Sphingobacteriia</taxon>
        <taxon>Sphingobacteriales</taxon>
        <taxon>Sphingobacteriaceae</taxon>
        <taxon>Mucilaginibacter</taxon>
    </lineage>
</organism>
<evidence type="ECO:0000259" key="4">
    <source>
        <dbReference type="Pfam" id="PF25973"/>
    </source>
</evidence>
<sequence>MKFSNIKYCFVALALISMTACHTKEVKVANHESDVVKVETAGIQLLKPEKDIVLPGELLPYYDAQIYAKAKGFILKLYVDRGTHVQAGQTLAVLDAPELKADADEAAAKLANNRSQYLASRLTYQRLKQASQTKGAISLNELSLAEAKMKADSAQVAAAQSLLQNKNKLLDYLTIKAPFSGTVTDRNVSIGDLVGPDEASKTHPLFIIEETGKLRLTIAIPEIYSSALDQNAKVSFGVSSLPGEIFNAKLSRISESIQTDTRTMMSEFDVANDNRRLKAGLFVDVTLPIQRNGKTMFVPTSSLVSSTEKQFVITPLNGKAHWVPVKKGITLDSLVEVFGEIHPDDKVVINASDELREGTAIN</sequence>
<feature type="chain" id="PRO_5042287174" evidence="2">
    <location>
        <begin position="24"/>
        <end position="362"/>
    </location>
</feature>
<dbReference type="Pfam" id="PF25973">
    <property type="entry name" value="BSH_CzcB"/>
    <property type="match status" value="1"/>
</dbReference>
<feature type="domain" description="YknX-like C-terminal permuted SH3-like" evidence="5">
    <location>
        <begin position="298"/>
        <end position="361"/>
    </location>
</feature>
<dbReference type="PANTHER" id="PTHR30469:SF37">
    <property type="entry name" value="RAGD PROTEIN"/>
    <property type="match status" value="1"/>
</dbReference>
<feature type="domain" description="CzcB-like barrel-sandwich hybrid" evidence="4">
    <location>
        <begin position="64"/>
        <end position="198"/>
    </location>
</feature>
<dbReference type="Pfam" id="PF25989">
    <property type="entry name" value="YknX_C"/>
    <property type="match status" value="1"/>
</dbReference>
<reference evidence="7 9" key="2">
    <citation type="submission" date="2021-03" db="EMBL/GenBank/DDBJ databases">
        <title>Mucilaginibacter strains isolated from gold and copper mining confer multi heavy-metal resistance.</title>
        <authorList>
            <person name="Li Y."/>
        </authorList>
    </citation>
    <scope>NUCLEOTIDE SEQUENCE [LARGE SCALE GENOMIC DNA]</scope>
    <source>
        <strain evidence="7 9">P2-4</strain>
    </source>
</reference>
<evidence type="ECO:0000313" key="8">
    <source>
        <dbReference type="Proteomes" id="UP000250557"/>
    </source>
</evidence>
<dbReference type="RefSeq" id="WP_112653423.1">
    <property type="nucleotide sequence ID" value="NZ_CP043451.1"/>
</dbReference>
<evidence type="ECO:0000259" key="5">
    <source>
        <dbReference type="Pfam" id="PF25989"/>
    </source>
</evidence>
<dbReference type="NCBIfam" id="TIGR01730">
    <property type="entry name" value="RND_mfp"/>
    <property type="match status" value="1"/>
</dbReference>
<dbReference type="AlphaFoldDB" id="A0AAE6MK92"/>
<dbReference type="EMBL" id="CP043451">
    <property type="protein sequence ID" value="QEM06456.1"/>
    <property type="molecule type" value="Genomic_DNA"/>
</dbReference>
<name>A0AAE6MK92_9SPHI</name>
<dbReference type="Pfam" id="PF25954">
    <property type="entry name" value="Beta-barrel_RND_2"/>
    <property type="match status" value="1"/>
</dbReference>
<evidence type="ECO:0000256" key="2">
    <source>
        <dbReference type="SAM" id="SignalP"/>
    </source>
</evidence>
<dbReference type="InterPro" id="IPR006143">
    <property type="entry name" value="RND_pump_MFP"/>
</dbReference>
<feature type="domain" description="CusB-like beta-barrel" evidence="3">
    <location>
        <begin position="216"/>
        <end position="287"/>
    </location>
</feature>
<dbReference type="Proteomes" id="UP000250557">
    <property type="component" value="Chromosome"/>
</dbReference>
<dbReference type="Gene3D" id="2.40.30.170">
    <property type="match status" value="1"/>
</dbReference>
<evidence type="ECO:0000313" key="6">
    <source>
        <dbReference type="EMBL" id="QEM06456.1"/>
    </source>
</evidence>
<dbReference type="PROSITE" id="PS51257">
    <property type="entry name" value="PROKAR_LIPOPROTEIN"/>
    <property type="match status" value="1"/>
</dbReference>
<dbReference type="InterPro" id="IPR058647">
    <property type="entry name" value="BSH_CzcB-like"/>
</dbReference>
<dbReference type="Proteomes" id="UP000663940">
    <property type="component" value="Chromosome"/>
</dbReference>
<dbReference type="Gene3D" id="2.40.50.100">
    <property type="match status" value="1"/>
</dbReference>
<dbReference type="EMBL" id="CP071880">
    <property type="protein sequence ID" value="QTE51016.1"/>
    <property type="molecule type" value="Genomic_DNA"/>
</dbReference>
<accession>A0AAE6MK92</accession>
<keyword evidence="2" id="KW-0732">Signal</keyword>
<dbReference type="GO" id="GO:0015562">
    <property type="term" value="F:efflux transmembrane transporter activity"/>
    <property type="evidence" value="ECO:0007669"/>
    <property type="project" value="TreeGrafter"/>
</dbReference>
<dbReference type="Gene3D" id="1.10.287.470">
    <property type="entry name" value="Helix hairpin bin"/>
    <property type="match status" value="1"/>
</dbReference>
<dbReference type="SUPFAM" id="SSF111369">
    <property type="entry name" value="HlyD-like secretion proteins"/>
    <property type="match status" value="1"/>
</dbReference>
<dbReference type="InterPro" id="IPR058792">
    <property type="entry name" value="Beta-barrel_RND_2"/>
</dbReference>
<evidence type="ECO:0000256" key="1">
    <source>
        <dbReference type="ARBA" id="ARBA00009477"/>
    </source>
</evidence>
<protein>
    <submittedName>
        <fullName evidence="6">Efflux RND transporter periplasmic adaptor subunit</fullName>
    </submittedName>
</protein>
<dbReference type="Gene3D" id="2.40.420.20">
    <property type="match status" value="1"/>
</dbReference>
<evidence type="ECO:0000313" key="9">
    <source>
        <dbReference type="Proteomes" id="UP000663940"/>
    </source>
</evidence>
<dbReference type="GO" id="GO:1990281">
    <property type="term" value="C:efflux pump complex"/>
    <property type="evidence" value="ECO:0007669"/>
    <property type="project" value="TreeGrafter"/>
</dbReference>